<dbReference type="EMBL" id="CP015596">
    <property type="protein sequence ID" value="ANE78404.1"/>
    <property type="molecule type" value="Genomic_DNA"/>
</dbReference>
<dbReference type="RefSeq" id="WP_067990840.1">
    <property type="nucleotide sequence ID" value="NZ_CP015596.1"/>
</dbReference>
<gene>
    <name evidence="2" type="ORF">A7U43_02790</name>
</gene>
<dbReference type="InterPro" id="IPR047960">
    <property type="entry name" value="Transpos_IS1380"/>
</dbReference>
<name>A0A172UI36_9MYCO</name>
<reference evidence="2 3" key="1">
    <citation type="submission" date="2016-05" db="EMBL/GenBank/DDBJ databases">
        <title>Complete genome sequence of a phthalic acid esters degrading Mycobacterium sp. YC-RL4.</title>
        <authorList>
            <person name="Ren L."/>
            <person name="Fan S."/>
            <person name="Ruth N."/>
            <person name="Jia Y."/>
            <person name="Wang J."/>
            <person name="Qiao C."/>
        </authorList>
    </citation>
    <scope>NUCLEOTIDE SEQUENCE [LARGE SCALE GENOMIC DNA]</scope>
    <source>
        <strain evidence="2 3">YC-RL4</strain>
    </source>
</reference>
<dbReference type="AlphaFoldDB" id="A0A172UI36"/>
<proteinExistence type="predicted"/>
<dbReference type="KEGG" id="madi:A7U43_02790"/>
<organism evidence="2 3">
    <name type="scientific">Mycobacterium adipatum</name>
    <dbReference type="NCBI Taxonomy" id="1682113"/>
    <lineage>
        <taxon>Bacteria</taxon>
        <taxon>Bacillati</taxon>
        <taxon>Actinomycetota</taxon>
        <taxon>Actinomycetes</taxon>
        <taxon>Mycobacteriales</taxon>
        <taxon>Mycobacteriaceae</taxon>
        <taxon>Mycobacterium</taxon>
    </lineage>
</organism>
<dbReference type="NCBIfam" id="NF033539">
    <property type="entry name" value="transpos_IS1380"/>
    <property type="match status" value="1"/>
</dbReference>
<dbReference type="Pfam" id="PF13701">
    <property type="entry name" value="DDE_Tnp_1_4"/>
    <property type="match status" value="1"/>
</dbReference>
<evidence type="ECO:0000259" key="1">
    <source>
        <dbReference type="Pfam" id="PF13701"/>
    </source>
</evidence>
<sequence>MNRSSVGALVVDATREPLVSSAGGVLIRQALCCSGLDKTMSAALAPWRSPRAVHDPAKVVLDLAIAVALGGDCAADLAVVRAQPQLFGAVASDATVSRLIATLAADAETALAAIRAARTAARTHVWKRRRPLAGLAGSQVIVDLDATLVTAHSDKQGATPTFKYGYGFHPMLAFVDHGIQGSGEALAGLLRPGSAGSNSAADHISVLDAALAQLPEHERAQVVVRADTGGGVKDFLHHITDLGLQYSVGFYGMPPIVEALSKVPRQAWRAALDGDGLPREGAQVAELTRYLPDTLRGWPAGMRVIARRERPHPGAQLRLTDDNGWRITCFATNTVGWSIADLEVRHRQRARAEDRIRNLKDTGLTNLPFHGFDQNQIWLEITLLAADLLVWTQVLAFHGQPARLWEPKRLRLRLLAVAGRLIRSGRRHYLRLPRGWPWSDLIETGWTALQTT</sequence>
<protein>
    <submittedName>
        <fullName evidence="2">Transposase</fullName>
    </submittedName>
</protein>
<dbReference type="STRING" id="1682113.A7U43_02790"/>
<dbReference type="InterPro" id="IPR025668">
    <property type="entry name" value="Tnp_DDE_dom"/>
</dbReference>
<evidence type="ECO:0000313" key="2">
    <source>
        <dbReference type="EMBL" id="ANE78404.1"/>
    </source>
</evidence>
<keyword evidence="3" id="KW-1185">Reference proteome</keyword>
<dbReference type="Proteomes" id="UP000077143">
    <property type="component" value="Chromosome"/>
</dbReference>
<evidence type="ECO:0000313" key="3">
    <source>
        <dbReference type="Proteomes" id="UP000077143"/>
    </source>
</evidence>
<feature type="domain" description="Transposase DDE" evidence="1">
    <location>
        <begin position="10"/>
        <end position="450"/>
    </location>
</feature>
<accession>A0A172UI36</accession>